<sequence>MVFQTAASSEYLKLVEDVFEQAYECIVVTNPEGIILMMNHTYRNFIGIANPIGRHVTSVIENTRMHIVAKTGLAELAEVQRINGRDMIANRVPIYRDGNMIAVLGTVLFQDVRQLHALSATVDQLKQELDYYKGELQRKLGAVYRFEQIVSTSDLMNKCKELAMKVAKSNTTVLITGESGTGKELFAHAIHAASQRAMGPFIRVNCAAIPDNLLESELFGYEEGAFTGALRKGKKGKFELADRGTILLDEIGDMPLALQAKLLRVLQEKEVERVGASRPISLDVRVIASTNKDMFALMKAGKFREDLFYRLHVVTLTIPPLRDRLEDLPHLVESIQEQLMESTGIVVKGMDEEVWELLRYHRWPGNVRELRNVLERAMHMMEGSWIRAEHILLPTSTSGNPMIQSRVPILKDWLAKAEREALLRAVQLTGGNKREAAKLLGISKSSFYHKWERLIDRQMQQVKQ</sequence>
<dbReference type="eggNOG" id="COG3829">
    <property type="taxonomic scope" value="Bacteria"/>
</dbReference>
<dbReference type="HOGENOM" id="CLU_000445_8_1_9"/>
<dbReference type="GO" id="GO:0005524">
    <property type="term" value="F:ATP binding"/>
    <property type="evidence" value="ECO:0007669"/>
    <property type="project" value="UniProtKB-KW"/>
</dbReference>
<dbReference type="Pfam" id="PF02954">
    <property type="entry name" value="HTH_8"/>
    <property type="match status" value="1"/>
</dbReference>
<keyword evidence="2" id="KW-0067">ATP-binding</keyword>
<dbReference type="KEGG" id="blr:BRLA_c042540"/>
<dbReference type="Gene3D" id="3.30.450.20">
    <property type="entry name" value="PAS domain"/>
    <property type="match status" value="1"/>
</dbReference>
<dbReference type="CDD" id="cd00009">
    <property type="entry name" value="AAA"/>
    <property type="match status" value="1"/>
</dbReference>
<dbReference type="InterPro" id="IPR025944">
    <property type="entry name" value="Sigma_54_int_dom_CS"/>
</dbReference>
<dbReference type="AlphaFoldDB" id="A0A075R9H1"/>
<dbReference type="InterPro" id="IPR025662">
    <property type="entry name" value="Sigma_54_int_dom_ATP-bd_1"/>
</dbReference>
<dbReference type="Gene3D" id="1.10.10.60">
    <property type="entry name" value="Homeodomain-like"/>
    <property type="match status" value="1"/>
</dbReference>
<dbReference type="InterPro" id="IPR002078">
    <property type="entry name" value="Sigma_54_int"/>
</dbReference>
<dbReference type="InterPro" id="IPR002197">
    <property type="entry name" value="HTH_Fis"/>
</dbReference>
<dbReference type="PANTHER" id="PTHR32071">
    <property type="entry name" value="TRANSCRIPTIONAL REGULATORY PROTEIN"/>
    <property type="match status" value="1"/>
</dbReference>
<keyword evidence="3" id="KW-0805">Transcription regulation</keyword>
<dbReference type="Pfam" id="PF25601">
    <property type="entry name" value="AAA_lid_14"/>
    <property type="match status" value="1"/>
</dbReference>
<dbReference type="PROSITE" id="PS50045">
    <property type="entry name" value="SIGMA54_INTERACT_4"/>
    <property type="match status" value="1"/>
</dbReference>
<dbReference type="InterPro" id="IPR058031">
    <property type="entry name" value="AAA_lid_NorR"/>
</dbReference>
<protein>
    <submittedName>
        <fullName evidence="6">Transcriptional regulatory protein ZraR</fullName>
    </submittedName>
</protein>
<dbReference type="InterPro" id="IPR027417">
    <property type="entry name" value="P-loop_NTPase"/>
</dbReference>
<dbReference type="FunFam" id="3.40.50.300:FF:000006">
    <property type="entry name" value="DNA-binding transcriptional regulator NtrC"/>
    <property type="match status" value="1"/>
</dbReference>
<dbReference type="GO" id="GO:0043565">
    <property type="term" value="F:sequence-specific DNA binding"/>
    <property type="evidence" value="ECO:0007669"/>
    <property type="project" value="InterPro"/>
</dbReference>
<evidence type="ECO:0000313" key="6">
    <source>
        <dbReference type="EMBL" id="AIG28529.1"/>
    </source>
</evidence>
<dbReference type="EMBL" id="CP007806">
    <property type="protein sequence ID" value="AIG28529.1"/>
    <property type="molecule type" value="Genomic_DNA"/>
</dbReference>
<evidence type="ECO:0000259" key="5">
    <source>
        <dbReference type="PROSITE" id="PS50045"/>
    </source>
</evidence>
<feature type="domain" description="Sigma-54 factor interaction" evidence="5">
    <location>
        <begin position="149"/>
        <end position="379"/>
    </location>
</feature>
<dbReference type="SUPFAM" id="SSF46689">
    <property type="entry name" value="Homeodomain-like"/>
    <property type="match status" value="1"/>
</dbReference>
<dbReference type="SUPFAM" id="SSF55785">
    <property type="entry name" value="PYP-like sensor domain (PAS domain)"/>
    <property type="match status" value="1"/>
</dbReference>
<keyword evidence="4" id="KW-0804">Transcription</keyword>
<evidence type="ECO:0000313" key="7">
    <source>
        <dbReference type="Proteomes" id="UP000005850"/>
    </source>
</evidence>
<dbReference type="GO" id="GO:0006355">
    <property type="term" value="P:regulation of DNA-templated transcription"/>
    <property type="evidence" value="ECO:0007669"/>
    <property type="project" value="InterPro"/>
</dbReference>
<dbReference type="SMART" id="SM00382">
    <property type="entry name" value="AAA"/>
    <property type="match status" value="1"/>
</dbReference>
<evidence type="ECO:0000256" key="2">
    <source>
        <dbReference type="ARBA" id="ARBA00022840"/>
    </source>
</evidence>
<evidence type="ECO:0000256" key="3">
    <source>
        <dbReference type="ARBA" id="ARBA00023015"/>
    </source>
</evidence>
<dbReference type="InterPro" id="IPR009057">
    <property type="entry name" value="Homeodomain-like_sf"/>
</dbReference>
<accession>A0A075R9H1</accession>
<gene>
    <name evidence="6" type="primary">zraR_2</name>
    <name evidence="6" type="ORF">BRLA_c042540</name>
</gene>
<evidence type="ECO:0000256" key="4">
    <source>
        <dbReference type="ARBA" id="ARBA00023163"/>
    </source>
</evidence>
<dbReference type="SUPFAM" id="SSF52540">
    <property type="entry name" value="P-loop containing nucleoside triphosphate hydrolases"/>
    <property type="match status" value="1"/>
</dbReference>
<dbReference type="Pfam" id="PF00158">
    <property type="entry name" value="Sigma54_activat"/>
    <property type="match status" value="1"/>
</dbReference>
<dbReference type="PRINTS" id="PR01590">
    <property type="entry name" value="HTHFIS"/>
</dbReference>
<proteinExistence type="predicted"/>
<dbReference type="PROSITE" id="PS00688">
    <property type="entry name" value="SIGMA54_INTERACT_3"/>
    <property type="match status" value="1"/>
</dbReference>
<name>A0A075R9H1_BRELA</name>
<reference evidence="6 7" key="1">
    <citation type="journal article" date="2011" name="J. Bacteriol.">
        <title>Genome sequence of Brevibacillus laterosporus LMG 15441, a pathogen of invertebrates.</title>
        <authorList>
            <person name="Djukic M."/>
            <person name="Poehlein A."/>
            <person name="Thurmer A."/>
            <person name="Daniel R."/>
        </authorList>
    </citation>
    <scope>NUCLEOTIDE SEQUENCE [LARGE SCALE GENOMIC DNA]</scope>
    <source>
        <strain evidence="6 7">LMG 15441</strain>
    </source>
</reference>
<dbReference type="STRING" id="1042163.BRLA_c042540"/>
<dbReference type="Proteomes" id="UP000005850">
    <property type="component" value="Chromosome"/>
</dbReference>
<organism evidence="6 7">
    <name type="scientific">Brevibacillus laterosporus LMG 15441</name>
    <dbReference type="NCBI Taxonomy" id="1042163"/>
    <lineage>
        <taxon>Bacteria</taxon>
        <taxon>Bacillati</taxon>
        <taxon>Bacillota</taxon>
        <taxon>Bacilli</taxon>
        <taxon>Bacillales</taxon>
        <taxon>Paenibacillaceae</taxon>
        <taxon>Brevibacillus</taxon>
    </lineage>
</organism>
<dbReference type="Gene3D" id="1.10.8.60">
    <property type="match status" value="1"/>
</dbReference>
<dbReference type="InterPro" id="IPR035965">
    <property type="entry name" value="PAS-like_dom_sf"/>
</dbReference>
<dbReference type="InterPro" id="IPR003593">
    <property type="entry name" value="AAA+_ATPase"/>
</dbReference>
<keyword evidence="7" id="KW-1185">Reference proteome</keyword>
<dbReference type="Gene3D" id="3.40.50.300">
    <property type="entry name" value="P-loop containing nucleotide triphosphate hydrolases"/>
    <property type="match status" value="1"/>
</dbReference>
<dbReference type="RefSeq" id="WP_003334450.1">
    <property type="nucleotide sequence ID" value="NZ_CP007806.1"/>
</dbReference>
<keyword evidence="1" id="KW-0547">Nucleotide-binding</keyword>
<dbReference type="PROSITE" id="PS00675">
    <property type="entry name" value="SIGMA54_INTERACT_1"/>
    <property type="match status" value="1"/>
</dbReference>
<evidence type="ECO:0000256" key="1">
    <source>
        <dbReference type="ARBA" id="ARBA00022741"/>
    </source>
</evidence>